<organism evidence="2 3">
    <name type="scientific">Mugilogobius chulae</name>
    <name type="common">yellowstripe goby</name>
    <dbReference type="NCBI Taxonomy" id="88201"/>
    <lineage>
        <taxon>Eukaryota</taxon>
        <taxon>Metazoa</taxon>
        <taxon>Chordata</taxon>
        <taxon>Craniata</taxon>
        <taxon>Vertebrata</taxon>
        <taxon>Euteleostomi</taxon>
        <taxon>Actinopterygii</taxon>
        <taxon>Neopterygii</taxon>
        <taxon>Teleostei</taxon>
        <taxon>Neoteleostei</taxon>
        <taxon>Acanthomorphata</taxon>
        <taxon>Gobiaria</taxon>
        <taxon>Gobiiformes</taxon>
        <taxon>Gobioidei</taxon>
        <taxon>Gobiidae</taxon>
        <taxon>Gobionellinae</taxon>
        <taxon>Mugilogobius</taxon>
    </lineage>
</organism>
<accession>A0AAW0ML58</accession>
<dbReference type="Pfam" id="PF20479">
    <property type="entry name" value="TMEM128"/>
    <property type="match status" value="1"/>
</dbReference>
<name>A0AAW0ML58_9GOBI</name>
<protein>
    <recommendedName>
        <fullName evidence="4">Transmembrane protein 128</fullName>
    </recommendedName>
</protein>
<keyword evidence="1" id="KW-0472">Membrane</keyword>
<dbReference type="AlphaFoldDB" id="A0AAW0ML58"/>
<evidence type="ECO:0000313" key="3">
    <source>
        <dbReference type="Proteomes" id="UP001460270"/>
    </source>
</evidence>
<keyword evidence="3" id="KW-1185">Reference proteome</keyword>
<dbReference type="EMBL" id="JBBPFD010000672">
    <property type="protein sequence ID" value="KAK7877817.1"/>
    <property type="molecule type" value="Genomic_DNA"/>
</dbReference>
<feature type="transmembrane region" description="Helical" evidence="1">
    <location>
        <begin position="124"/>
        <end position="146"/>
    </location>
</feature>
<evidence type="ECO:0000256" key="1">
    <source>
        <dbReference type="SAM" id="Phobius"/>
    </source>
</evidence>
<feature type="transmembrane region" description="Helical" evidence="1">
    <location>
        <begin position="81"/>
        <end position="104"/>
    </location>
</feature>
<keyword evidence="1" id="KW-1133">Transmembrane helix</keyword>
<dbReference type="PANTHER" id="PTHR31134:SF1">
    <property type="entry name" value="TRANSMEMBRANE PROTEIN 128"/>
    <property type="match status" value="1"/>
</dbReference>
<dbReference type="Proteomes" id="UP001460270">
    <property type="component" value="Unassembled WGS sequence"/>
</dbReference>
<evidence type="ECO:0000313" key="2">
    <source>
        <dbReference type="EMBL" id="KAK7877817.1"/>
    </source>
</evidence>
<evidence type="ECO:0008006" key="4">
    <source>
        <dbReference type="Google" id="ProtNLM"/>
    </source>
</evidence>
<dbReference type="PANTHER" id="PTHR31134">
    <property type="entry name" value="TRANSMEMBRANE PROTEIN 128"/>
    <property type="match status" value="1"/>
</dbReference>
<gene>
    <name evidence="2" type="ORF">WMY93_031525</name>
</gene>
<proteinExistence type="predicted"/>
<keyword evidence="1" id="KW-0812">Transmembrane</keyword>
<dbReference type="InterPro" id="IPR033579">
    <property type="entry name" value="TMEM128"/>
</dbReference>
<feature type="transmembrane region" description="Helical" evidence="1">
    <location>
        <begin position="52"/>
        <end position="69"/>
    </location>
</feature>
<reference evidence="3" key="1">
    <citation type="submission" date="2024-04" db="EMBL/GenBank/DDBJ databases">
        <title>Salinicola lusitanus LLJ914,a marine bacterium isolated from the Okinawa Trough.</title>
        <authorList>
            <person name="Li J."/>
        </authorList>
    </citation>
    <scope>NUCLEOTIDE SEQUENCE [LARGE SCALE GENOMIC DNA]</scope>
</reference>
<comment type="caution">
    <text evidence="2">The sequence shown here is derived from an EMBL/GenBank/DDBJ whole genome shotgun (WGS) entry which is preliminary data.</text>
</comment>
<sequence length="148" mass="17227">MTAALSEGDLATLRNRFKKDVEFLLRSDDADDKEKSPEQKDVQPLPRINRHSVFWIVASVALTYYLDFFKQLLHNEHIDRWWLNVSLLLLSLCLSLALFCIVYLEWFKGIVHYDQEFPSVPAVTTAAFIAASFSLNLALWPLWSFFTR</sequence>